<evidence type="ECO:0000256" key="8">
    <source>
        <dbReference type="SAM" id="MobiDB-lite"/>
    </source>
</evidence>
<keyword evidence="6" id="KW-0408">Iron</keyword>
<dbReference type="EMBL" id="LXJU01000010">
    <property type="protein sequence ID" value="OGE52364.1"/>
    <property type="molecule type" value="Genomic_DNA"/>
</dbReference>
<dbReference type="InterPro" id="IPR036851">
    <property type="entry name" value="Chloroperoxidase-like_sf"/>
</dbReference>
<dbReference type="Gene3D" id="1.10.489.10">
    <property type="entry name" value="Chloroperoxidase-like"/>
    <property type="match status" value="1"/>
</dbReference>
<keyword evidence="3" id="KW-0349">Heme</keyword>
<dbReference type="STRING" id="1835702.A0A1F5LGM4"/>
<dbReference type="GO" id="GO:0004601">
    <property type="term" value="F:peroxidase activity"/>
    <property type="evidence" value="ECO:0007669"/>
    <property type="project" value="UniProtKB-KW"/>
</dbReference>
<evidence type="ECO:0000256" key="4">
    <source>
        <dbReference type="ARBA" id="ARBA00022723"/>
    </source>
</evidence>
<proteinExistence type="inferred from homology"/>
<dbReference type="Pfam" id="PF01328">
    <property type="entry name" value="Peroxidase_2"/>
    <property type="match status" value="1"/>
</dbReference>
<feature type="domain" description="Heme haloperoxidase family profile" evidence="9">
    <location>
        <begin position="120"/>
        <end position="369"/>
    </location>
</feature>
<dbReference type="PROSITE" id="PS51405">
    <property type="entry name" value="HEME_HALOPEROXIDASE"/>
    <property type="match status" value="1"/>
</dbReference>
<evidence type="ECO:0000256" key="6">
    <source>
        <dbReference type="ARBA" id="ARBA00023004"/>
    </source>
</evidence>
<accession>A0A1F5LGM4</accession>
<evidence type="ECO:0000313" key="10">
    <source>
        <dbReference type="EMBL" id="OGE52364.1"/>
    </source>
</evidence>
<dbReference type="PANTHER" id="PTHR33577:SF16">
    <property type="entry name" value="HEME HALOPEROXIDASE FAMILY PROFILE DOMAIN-CONTAINING PROTEIN"/>
    <property type="match status" value="1"/>
</dbReference>
<evidence type="ECO:0000256" key="3">
    <source>
        <dbReference type="ARBA" id="ARBA00022617"/>
    </source>
</evidence>
<keyword evidence="5" id="KW-0560">Oxidoreductase</keyword>
<name>A0A1F5LGM4_PENAI</name>
<dbReference type="Proteomes" id="UP000177622">
    <property type="component" value="Unassembled WGS sequence"/>
</dbReference>
<reference evidence="10 11" key="1">
    <citation type="journal article" date="2016" name="Sci. Rep.">
        <title>Penicillium arizonense, a new, genome sequenced fungal species, reveals a high chemical diversity in secreted metabolites.</title>
        <authorList>
            <person name="Grijseels S."/>
            <person name="Nielsen J.C."/>
            <person name="Randelovic M."/>
            <person name="Nielsen J."/>
            <person name="Nielsen K.F."/>
            <person name="Workman M."/>
            <person name="Frisvad J.C."/>
        </authorList>
    </citation>
    <scope>NUCLEOTIDE SEQUENCE [LARGE SCALE GENOMIC DNA]</scope>
    <source>
        <strain evidence="10 11">CBS 141311</strain>
    </source>
</reference>
<keyword evidence="4" id="KW-0479">Metal-binding</keyword>
<evidence type="ECO:0000256" key="5">
    <source>
        <dbReference type="ARBA" id="ARBA00023002"/>
    </source>
</evidence>
<feature type="region of interest" description="Disordered" evidence="8">
    <location>
        <begin position="80"/>
        <end position="99"/>
    </location>
</feature>
<dbReference type="GeneID" id="34576944"/>
<dbReference type="RefSeq" id="XP_022487806.1">
    <property type="nucleotide sequence ID" value="XM_022632210.1"/>
</dbReference>
<dbReference type="PANTHER" id="PTHR33577">
    <property type="entry name" value="STERIGMATOCYSTIN BIOSYNTHESIS PEROXIDASE STCC-RELATED"/>
    <property type="match status" value="1"/>
</dbReference>
<keyword evidence="2" id="KW-0575">Peroxidase</keyword>
<comment type="cofactor">
    <cofactor evidence="1">
        <name>heme b</name>
        <dbReference type="ChEBI" id="CHEBI:60344"/>
    </cofactor>
</comment>
<evidence type="ECO:0000256" key="7">
    <source>
        <dbReference type="ARBA" id="ARBA00025795"/>
    </source>
</evidence>
<dbReference type="InterPro" id="IPR000028">
    <property type="entry name" value="Chloroperoxidase"/>
</dbReference>
<evidence type="ECO:0000256" key="2">
    <source>
        <dbReference type="ARBA" id="ARBA00022559"/>
    </source>
</evidence>
<dbReference type="OrthoDB" id="407298at2759"/>
<comment type="caution">
    <text evidence="10">The sequence shown here is derived from an EMBL/GenBank/DDBJ whole genome shotgun (WGS) entry which is preliminary data.</text>
</comment>
<dbReference type="SUPFAM" id="SSF47571">
    <property type="entry name" value="Cloroperoxidase"/>
    <property type="match status" value="1"/>
</dbReference>
<dbReference type="GO" id="GO:0046872">
    <property type="term" value="F:metal ion binding"/>
    <property type="evidence" value="ECO:0007669"/>
    <property type="project" value="UniProtKB-KW"/>
</dbReference>
<sequence length="492" mass="54292">MASYMYADTGHSGAIDGSARIQFGPLPRHKRMEFGDIAVPIWDQFVSVVMRVFTQGQLLWSFSLLTLVAGFPGADTHGGNLAHRESHKRCPYAQSQEQTRPEHDKRFLFDLMDSPVVVTGEHAFHPPNFENGDQRGPCPGLNALANHGYIPRNGVVSFAKVISAINEVYGMGIDLATVLALMGTVWTGDPLSLDPSFSIGGRDTGVNNLLNNLGGILGDPQGLIGSHNFIEADSSNTRDDLYVTGNNYALNMEKFMSWYNMSTDGTFDMDLMAKRAKNRFEETIQTNPDFYYGPVTGLISRNAGYIFPGRLFRNHSRENPEGVLTKSHILNFYGIYGEEHNLTYREGWERIPENWYKTPVDYGLIQLNLDTIDWFGKYPELGSVGGNTGTVNSFAGLDPADLTGGVLSLATLLEGNNLLCFVFEVLKFASPNALSGLYKTIAEPLEFVTNILAVPLLNVTCPAFQDLQMGGKPIWEALQDDFPGAMKSNRAF</sequence>
<comment type="similarity">
    <text evidence="7">Belongs to the chloroperoxidase family.</text>
</comment>
<dbReference type="AlphaFoldDB" id="A0A1F5LGM4"/>
<organism evidence="10 11">
    <name type="scientific">Penicillium arizonense</name>
    <dbReference type="NCBI Taxonomy" id="1835702"/>
    <lineage>
        <taxon>Eukaryota</taxon>
        <taxon>Fungi</taxon>
        <taxon>Dikarya</taxon>
        <taxon>Ascomycota</taxon>
        <taxon>Pezizomycotina</taxon>
        <taxon>Eurotiomycetes</taxon>
        <taxon>Eurotiomycetidae</taxon>
        <taxon>Eurotiales</taxon>
        <taxon>Aspergillaceae</taxon>
        <taxon>Penicillium</taxon>
    </lineage>
</organism>
<evidence type="ECO:0000313" key="11">
    <source>
        <dbReference type="Proteomes" id="UP000177622"/>
    </source>
</evidence>
<keyword evidence="11" id="KW-1185">Reference proteome</keyword>
<evidence type="ECO:0000256" key="1">
    <source>
        <dbReference type="ARBA" id="ARBA00001970"/>
    </source>
</evidence>
<gene>
    <name evidence="10" type="ORF">PENARI_c010G04068</name>
</gene>
<evidence type="ECO:0000259" key="9">
    <source>
        <dbReference type="PROSITE" id="PS51405"/>
    </source>
</evidence>
<protein>
    <recommendedName>
        <fullName evidence="9">Heme haloperoxidase family profile domain-containing protein</fullName>
    </recommendedName>
</protein>